<gene>
    <name evidence="2" type="ORF">L596_019830</name>
</gene>
<organism evidence="2 3">
    <name type="scientific">Steinernema carpocapsae</name>
    <name type="common">Entomopathogenic nematode</name>
    <dbReference type="NCBI Taxonomy" id="34508"/>
    <lineage>
        <taxon>Eukaryota</taxon>
        <taxon>Metazoa</taxon>
        <taxon>Ecdysozoa</taxon>
        <taxon>Nematoda</taxon>
        <taxon>Chromadorea</taxon>
        <taxon>Rhabditida</taxon>
        <taxon>Tylenchina</taxon>
        <taxon>Panagrolaimomorpha</taxon>
        <taxon>Strongyloidoidea</taxon>
        <taxon>Steinernematidae</taxon>
        <taxon>Steinernema</taxon>
    </lineage>
</organism>
<name>A0A4U5MSB0_STECR</name>
<proteinExistence type="predicted"/>
<keyword evidence="1" id="KW-0472">Membrane</keyword>
<dbReference type="Proteomes" id="UP000298663">
    <property type="component" value="Unassembled WGS sequence"/>
</dbReference>
<evidence type="ECO:0000313" key="2">
    <source>
        <dbReference type="EMBL" id="TKR72372.1"/>
    </source>
</evidence>
<dbReference type="AlphaFoldDB" id="A0A4U5MSB0"/>
<protein>
    <submittedName>
        <fullName evidence="2">Uncharacterized protein</fullName>
    </submittedName>
</protein>
<feature type="transmembrane region" description="Helical" evidence="1">
    <location>
        <begin position="32"/>
        <end position="51"/>
    </location>
</feature>
<evidence type="ECO:0000256" key="1">
    <source>
        <dbReference type="SAM" id="Phobius"/>
    </source>
</evidence>
<evidence type="ECO:0000313" key="3">
    <source>
        <dbReference type="Proteomes" id="UP000298663"/>
    </source>
</evidence>
<comment type="caution">
    <text evidence="2">The sequence shown here is derived from an EMBL/GenBank/DDBJ whole genome shotgun (WGS) entry which is preliminary data.</text>
</comment>
<reference evidence="2 3" key="2">
    <citation type="journal article" date="2019" name="G3 (Bethesda)">
        <title>Hybrid Assembly of the Genome of the Entomopathogenic Nematode Steinernema carpocapsae Identifies the X-Chromosome.</title>
        <authorList>
            <person name="Serra L."/>
            <person name="Macchietto M."/>
            <person name="Macias-Munoz A."/>
            <person name="McGill C.J."/>
            <person name="Rodriguez I.M."/>
            <person name="Rodriguez B."/>
            <person name="Murad R."/>
            <person name="Mortazavi A."/>
        </authorList>
    </citation>
    <scope>NUCLEOTIDE SEQUENCE [LARGE SCALE GENOMIC DNA]</scope>
    <source>
        <strain evidence="2 3">ALL</strain>
    </source>
</reference>
<keyword evidence="3" id="KW-1185">Reference proteome</keyword>
<reference evidence="2 3" key="1">
    <citation type="journal article" date="2015" name="Genome Biol.">
        <title>Comparative genomics of Steinernema reveals deeply conserved gene regulatory networks.</title>
        <authorList>
            <person name="Dillman A.R."/>
            <person name="Macchietto M."/>
            <person name="Porter C.F."/>
            <person name="Rogers A."/>
            <person name="Williams B."/>
            <person name="Antoshechkin I."/>
            <person name="Lee M.M."/>
            <person name="Goodwin Z."/>
            <person name="Lu X."/>
            <person name="Lewis E.E."/>
            <person name="Goodrich-Blair H."/>
            <person name="Stock S.P."/>
            <person name="Adams B.J."/>
            <person name="Sternberg P.W."/>
            <person name="Mortazavi A."/>
        </authorList>
    </citation>
    <scope>NUCLEOTIDE SEQUENCE [LARGE SCALE GENOMIC DNA]</scope>
    <source>
        <strain evidence="2 3">ALL</strain>
    </source>
</reference>
<sequence>MTSEQHQRSGPAQVPRSFHPRELTQWLAPKKLFLFLQFLSFAVILCCVSFLSCHSSAKLVSCVFYVINLFARLS</sequence>
<keyword evidence="1" id="KW-1133">Transmembrane helix</keyword>
<dbReference type="EMBL" id="AZBU02000006">
    <property type="protein sequence ID" value="TKR72372.1"/>
    <property type="molecule type" value="Genomic_DNA"/>
</dbReference>
<accession>A0A4U5MSB0</accession>
<keyword evidence="1" id="KW-0812">Transmembrane</keyword>